<gene>
    <name evidence="1" type="ORF">SPIRO4BDMA_40307</name>
</gene>
<dbReference type="AlphaFoldDB" id="A0A3P3XN77"/>
<accession>A0A3P3XN77</accession>
<protein>
    <submittedName>
        <fullName evidence="1">Uncharacterized protein</fullName>
    </submittedName>
</protein>
<dbReference type="EMBL" id="FWDO01000004">
    <property type="protein sequence ID" value="SLM17738.1"/>
    <property type="molecule type" value="Genomic_DNA"/>
</dbReference>
<reference evidence="1" key="1">
    <citation type="submission" date="2017-02" db="EMBL/GenBank/DDBJ databases">
        <authorList>
            <person name="Regsiter A."/>
            <person name="William W."/>
        </authorList>
    </citation>
    <scope>NUCLEOTIDE SEQUENCE</scope>
    <source>
        <strain evidence="1">BdmA 4</strain>
    </source>
</reference>
<name>A0A3P3XN77_9SPIR</name>
<sequence>MILISGYLMKRVSFEYPEIDSLQLQQSLKDYAFPRDRVTRLLRMCRWNTRCGTTTSSRKPSVW</sequence>
<proteinExistence type="predicted"/>
<evidence type="ECO:0000313" key="1">
    <source>
        <dbReference type="EMBL" id="SLM17738.1"/>
    </source>
</evidence>
<organism evidence="1">
    <name type="scientific">uncultured spirochete</name>
    <dbReference type="NCBI Taxonomy" id="156406"/>
    <lineage>
        <taxon>Bacteria</taxon>
        <taxon>Pseudomonadati</taxon>
        <taxon>Spirochaetota</taxon>
        <taxon>Spirochaetia</taxon>
        <taxon>Spirochaetales</taxon>
        <taxon>environmental samples</taxon>
    </lineage>
</organism>